<evidence type="ECO:0000256" key="6">
    <source>
        <dbReference type="ARBA" id="ARBA00023136"/>
    </source>
</evidence>
<dbReference type="PANTHER" id="PTHR20961:SF38">
    <property type="entry name" value="PROTEIN O-LINKED-MANNOSE BETA-1,4-N-ACETYLGLUCOSAMINYLTRANSFERASE 2"/>
    <property type="match status" value="1"/>
</dbReference>
<proteinExistence type="predicted"/>
<evidence type="ECO:0000256" key="2">
    <source>
        <dbReference type="ARBA" id="ARBA00022676"/>
    </source>
</evidence>
<gene>
    <name evidence="9" type="ORF">BSL78_23970</name>
</gene>
<keyword evidence="3" id="KW-0808">Transferase</keyword>
<comment type="caution">
    <text evidence="9">The sequence shown here is derived from an EMBL/GenBank/DDBJ whole genome shotgun (WGS) entry which is preliminary data.</text>
</comment>
<evidence type="ECO:0000256" key="7">
    <source>
        <dbReference type="ARBA" id="ARBA00023180"/>
    </source>
</evidence>
<dbReference type="GO" id="GO:0097363">
    <property type="term" value="F:protein O-acetylglucosaminyltransferase activity"/>
    <property type="evidence" value="ECO:0007669"/>
    <property type="project" value="TreeGrafter"/>
</dbReference>
<dbReference type="InterPro" id="IPR007657">
    <property type="entry name" value="Glycosyltransferase_61"/>
</dbReference>
<feature type="domain" description="Glycosyltransferase 61 catalytic" evidence="8">
    <location>
        <begin position="118"/>
        <end position="209"/>
    </location>
</feature>
<dbReference type="AlphaFoldDB" id="A0A2G8JTV2"/>
<evidence type="ECO:0000313" key="9">
    <source>
        <dbReference type="EMBL" id="PIK39192.1"/>
    </source>
</evidence>
<dbReference type="OrthoDB" id="529273at2759"/>
<keyword evidence="6" id="KW-0472">Membrane</keyword>
<comment type="subcellular location">
    <subcellularLocation>
        <location evidence="1">Membrane</location>
        <topology evidence="1">Single-pass membrane protein</topology>
    </subcellularLocation>
</comment>
<evidence type="ECO:0000256" key="1">
    <source>
        <dbReference type="ARBA" id="ARBA00004167"/>
    </source>
</evidence>
<protein>
    <recommendedName>
        <fullName evidence="8">Glycosyltransferase 61 catalytic domain-containing protein</fullName>
    </recommendedName>
</protein>
<accession>A0A2G8JTV2</accession>
<evidence type="ECO:0000256" key="5">
    <source>
        <dbReference type="ARBA" id="ARBA00022989"/>
    </source>
</evidence>
<evidence type="ECO:0000259" key="8">
    <source>
        <dbReference type="Pfam" id="PF04577"/>
    </source>
</evidence>
<keyword evidence="5" id="KW-1133">Transmembrane helix</keyword>
<dbReference type="GO" id="GO:0005783">
    <property type="term" value="C:endoplasmic reticulum"/>
    <property type="evidence" value="ECO:0007669"/>
    <property type="project" value="TreeGrafter"/>
</dbReference>
<keyword evidence="2" id="KW-0328">Glycosyltransferase</keyword>
<dbReference type="Proteomes" id="UP000230750">
    <property type="component" value="Unassembled WGS sequence"/>
</dbReference>
<dbReference type="GO" id="GO:0016020">
    <property type="term" value="C:membrane"/>
    <property type="evidence" value="ECO:0007669"/>
    <property type="project" value="UniProtKB-SubCell"/>
</dbReference>
<organism evidence="9 10">
    <name type="scientific">Stichopus japonicus</name>
    <name type="common">Sea cucumber</name>
    <dbReference type="NCBI Taxonomy" id="307972"/>
    <lineage>
        <taxon>Eukaryota</taxon>
        <taxon>Metazoa</taxon>
        <taxon>Echinodermata</taxon>
        <taxon>Eleutherozoa</taxon>
        <taxon>Echinozoa</taxon>
        <taxon>Holothuroidea</taxon>
        <taxon>Aspidochirotacea</taxon>
        <taxon>Aspidochirotida</taxon>
        <taxon>Stichopodidae</taxon>
        <taxon>Apostichopus</taxon>
    </lineage>
</organism>
<dbReference type="PANTHER" id="PTHR20961">
    <property type="entry name" value="GLYCOSYLTRANSFERASE"/>
    <property type="match status" value="1"/>
</dbReference>
<evidence type="ECO:0000256" key="4">
    <source>
        <dbReference type="ARBA" id="ARBA00022692"/>
    </source>
</evidence>
<evidence type="ECO:0000256" key="3">
    <source>
        <dbReference type="ARBA" id="ARBA00022679"/>
    </source>
</evidence>
<dbReference type="GO" id="GO:0035269">
    <property type="term" value="P:protein O-linked glycosylation via mannose"/>
    <property type="evidence" value="ECO:0007669"/>
    <property type="project" value="TreeGrafter"/>
</dbReference>
<dbReference type="Pfam" id="PF04577">
    <property type="entry name" value="Glyco_transf_61"/>
    <property type="match status" value="1"/>
</dbReference>
<name>A0A2G8JTV2_STIJA</name>
<keyword evidence="7" id="KW-0325">Glycoprotein</keyword>
<keyword evidence="4" id="KW-0812">Transmembrane</keyword>
<reference evidence="9 10" key="1">
    <citation type="journal article" date="2017" name="PLoS Biol.">
        <title>The sea cucumber genome provides insights into morphological evolution and visceral regeneration.</title>
        <authorList>
            <person name="Zhang X."/>
            <person name="Sun L."/>
            <person name="Yuan J."/>
            <person name="Sun Y."/>
            <person name="Gao Y."/>
            <person name="Zhang L."/>
            <person name="Li S."/>
            <person name="Dai H."/>
            <person name="Hamel J.F."/>
            <person name="Liu C."/>
            <person name="Yu Y."/>
            <person name="Liu S."/>
            <person name="Lin W."/>
            <person name="Guo K."/>
            <person name="Jin S."/>
            <person name="Xu P."/>
            <person name="Storey K.B."/>
            <person name="Huan P."/>
            <person name="Zhang T."/>
            <person name="Zhou Y."/>
            <person name="Zhang J."/>
            <person name="Lin C."/>
            <person name="Li X."/>
            <person name="Xing L."/>
            <person name="Huo D."/>
            <person name="Sun M."/>
            <person name="Wang L."/>
            <person name="Mercier A."/>
            <person name="Li F."/>
            <person name="Yang H."/>
            <person name="Xiang J."/>
        </authorList>
    </citation>
    <scope>NUCLEOTIDE SEQUENCE [LARGE SCALE GENOMIC DNA]</scope>
    <source>
        <strain evidence="9">Shaxun</strain>
        <tissue evidence="9">Muscle</tissue>
    </source>
</reference>
<sequence>MFFGSYHLLGQFAPNNIAHDIHDFLLPLFNTLTGLNEFQLDAEPSRTLLIYGLVPITASTRSLYSLFSRYPSTLSLDVMMDESLVCFEDVTIGLSHDTIWYQWGFGRPEGPLDDRKVTSEHLQNFTGYVKEKLNIDDKSACLEKDEFGILFSRRSTRVILNEIKLRESITAQTGMTIRTLSFEQNSLEEIIANVSCAKFIVGMHGSILILGLYPGLTVTEEKRLEILASDEVAPHLCCADPAFRFRLNQDTIVDIPAVIEILLGALEEQGRRANVS</sequence>
<keyword evidence="10" id="KW-1185">Reference proteome</keyword>
<evidence type="ECO:0000313" key="10">
    <source>
        <dbReference type="Proteomes" id="UP000230750"/>
    </source>
</evidence>
<dbReference type="STRING" id="307972.A0A2G8JTV2"/>
<dbReference type="EMBL" id="MRZV01001265">
    <property type="protein sequence ID" value="PIK39192.1"/>
    <property type="molecule type" value="Genomic_DNA"/>
</dbReference>
<dbReference type="InterPro" id="IPR049625">
    <property type="entry name" value="Glyco_transf_61_cat"/>
</dbReference>